<dbReference type="InterPro" id="IPR013783">
    <property type="entry name" value="Ig-like_fold"/>
</dbReference>
<evidence type="ECO:0000256" key="1">
    <source>
        <dbReference type="ARBA" id="ARBA00004167"/>
    </source>
</evidence>
<dbReference type="SUPFAM" id="SSF49265">
    <property type="entry name" value="Fibronectin type III"/>
    <property type="match status" value="1"/>
</dbReference>
<dbReference type="InterPro" id="IPR056754">
    <property type="entry name" value="DSCAM/DSCAML_C"/>
</dbReference>
<keyword evidence="2 10" id="KW-0812">Transmembrane</keyword>
<keyword evidence="13" id="KW-1185">Reference proteome</keyword>
<dbReference type="InterPro" id="IPR036116">
    <property type="entry name" value="FN3_sf"/>
</dbReference>
<evidence type="ECO:0000256" key="3">
    <source>
        <dbReference type="ARBA" id="ARBA00022729"/>
    </source>
</evidence>
<dbReference type="InterPro" id="IPR003961">
    <property type="entry name" value="FN3_dom"/>
</dbReference>
<organism evidence="12 13">
    <name type="scientific">Rhipicephalus sanguineus</name>
    <name type="common">Brown dog tick</name>
    <name type="synonym">Ixodes sanguineus</name>
    <dbReference type="NCBI Taxonomy" id="34632"/>
    <lineage>
        <taxon>Eukaryota</taxon>
        <taxon>Metazoa</taxon>
        <taxon>Ecdysozoa</taxon>
        <taxon>Arthropoda</taxon>
        <taxon>Chelicerata</taxon>
        <taxon>Arachnida</taxon>
        <taxon>Acari</taxon>
        <taxon>Parasitiformes</taxon>
        <taxon>Ixodida</taxon>
        <taxon>Ixodoidea</taxon>
        <taxon>Ixodidae</taxon>
        <taxon>Rhipicephalinae</taxon>
        <taxon>Rhipicephalus</taxon>
        <taxon>Rhipicephalus</taxon>
    </lineage>
</organism>
<reference evidence="12" key="1">
    <citation type="journal article" date="2020" name="Cell">
        <title>Large-Scale Comparative Analyses of Tick Genomes Elucidate Their Genetic Diversity and Vector Capacities.</title>
        <authorList>
            <consortium name="Tick Genome and Microbiome Consortium (TIGMIC)"/>
            <person name="Jia N."/>
            <person name="Wang J."/>
            <person name="Shi W."/>
            <person name="Du L."/>
            <person name="Sun Y."/>
            <person name="Zhan W."/>
            <person name="Jiang J.F."/>
            <person name="Wang Q."/>
            <person name="Zhang B."/>
            <person name="Ji P."/>
            <person name="Bell-Sakyi L."/>
            <person name="Cui X.M."/>
            <person name="Yuan T.T."/>
            <person name="Jiang B.G."/>
            <person name="Yang W.F."/>
            <person name="Lam T.T."/>
            <person name="Chang Q.C."/>
            <person name="Ding S.J."/>
            <person name="Wang X.J."/>
            <person name="Zhu J.G."/>
            <person name="Ruan X.D."/>
            <person name="Zhao L."/>
            <person name="Wei J.T."/>
            <person name="Ye R.Z."/>
            <person name="Que T.C."/>
            <person name="Du C.H."/>
            <person name="Zhou Y.H."/>
            <person name="Cheng J.X."/>
            <person name="Dai P.F."/>
            <person name="Guo W.B."/>
            <person name="Han X.H."/>
            <person name="Huang E.J."/>
            <person name="Li L.F."/>
            <person name="Wei W."/>
            <person name="Gao Y.C."/>
            <person name="Liu J.Z."/>
            <person name="Shao H.Z."/>
            <person name="Wang X."/>
            <person name="Wang C.C."/>
            <person name="Yang T.C."/>
            <person name="Huo Q.B."/>
            <person name="Li W."/>
            <person name="Chen H.Y."/>
            <person name="Chen S.E."/>
            <person name="Zhou L.G."/>
            <person name="Ni X.B."/>
            <person name="Tian J.H."/>
            <person name="Sheng Y."/>
            <person name="Liu T."/>
            <person name="Pan Y.S."/>
            <person name="Xia L.Y."/>
            <person name="Li J."/>
            <person name="Zhao F."/>
            <person name="Cao W.C."/>
        </authorList>
    </citation>
    <scope>NUCLEOTIDE SEQUENCE</scope>
    <source>
        <strain evidence="12">Rsan-2018</strain>
    </source>
</reference>
<evidence type="ECO:0000256" key="8">
    <source>
        <dbReference type="ARBA" id="ARBA00023319"/>
    </source>
</evidence>
<dbReference type="AlphaFoldDB" id="A0A9D4T8J7"/>
<evidence type="ECO:0000256" key="6">
    <source>
        <dbReference type="ARBA" id="ARBA00023136"/>
    </source>
</evidence>
<evidence type="ECO:0000256" key="5">
    <source>
        <dbReference type="ARBA" id="ARBA00022989"/>
    </source>
</evidence>
<keyword evidence="6 10" id="KW-0472">Membrane</keyword>
<feature type="compositionally biased region" description="Basic and acidic residues" evidence="9">
    <location>
        <begin position="254"/>
        <end position="271"/>
    </location>
</feature>
<evidence type="ECO:0000259" key="11">
    <source>
        <dbReference type="PROSITE" id="PS50853"/>
    </source>
</evidence>
<evidence type="ECO:0000256" key="2">
    <source>
        <dbReference type="ARBA" id="ARBA00022692"/>
    </source>
</evidence>
<reference evidence="12" key="2">
    <citation type="submission" date="2021-09" db="EMBL/GenBank/DDBJ databases">
        <authorList>
            <person name="Jia N."/>
            <person name="Wang J."/>
            <person name="Shi W."/>
            <person name="Du L."/>
            <person name="Sun Y."/>
            <person name="Zhan W."/>
            <person name="Jiang J."/>
            <person name="Wang Q."/>
            <person name="Zhang B."/>
            <person name="Ji P."/>
            <person name="Sakyi L.B."/>
            <person name="Cui X."/>
            <person name="Yuan T."/>
            <person name="Jiang B."/>
            <person name="Yang W."/>
            <person name="Lam T.T.-Y."/>
            <person name="Chang Q."/>
            <person name="Ding S."/>
            <person name="Wang X."/>
            <person name="Zhu J."/>
            <person name="Ruan X."/>
            <person name="Zhao L."/>
            <person name="Wei J."/>
            <person name="Que T."/>
            <person name="Du C."/>
            <person name="Cheng J."/>
            <person name="Dai P."/>
            <person name="Han X."/>
            <person name="Huang E."/>
            <person name="Gao Y."/>
            <person name="Liu J."/>
            <person name="Shao H."/>
            <person name="Ye R."/>
            <person name="Li L."/>
            <person name="Wei W."/>
            <person name="Wang X."/>
            <person name="Wang C."/>
            <person name="Huo Q."/>
            <person name="Li W."/>
            <person name="Guo W."/>
            <person name="Chen H."/>
            <person name="Chen S."/>
            <person name="Zhou L."/>
            <person name="Zhou L."/>
            <person name="Ni X."/>
            <person name="Tian J."/>
            <person name="Zhou Y."/>
            <person name="Sheng Y."/>
            <person name="Liu T."/>
            <person name="Pan Y."/>
            <person name="Xia L."/>
            <person name="Li J."/>
            <person name="Zhao F."/>
            <person name="Cao W."/>
        </authorList>
    </citation>
    <scope>NUCLEOTIDE SEQUENCE</scope>
    <source>
        <strain evidence="12">Rsan-2018</strain>
        <tissue evidence="12">Larvae</tissue>
    </source>
</reference>
<dbReference type="GO" id="GO:0007155">
    <property type="term" value="P:cell adhesion"/>
    <property type="evidence" value="ECO:0007669"/>
    <property type="project" value="UniProtKB-KW"/>
</dbReference>
<evidence type="ECO:0000313" key="13">
    <source>
        <dbReference type="Proteomes" id="UP000821837"/>
    </source>
</evidence>
<feature type="compositionally biased region" description="Basic and acidic residues" evidence="9">
    <location>
        <begin position="312"/>
        <end position="321"/>
    </location>
</feature>
<name>A0A9D4T8J7_RHISA</name>
<dbReference type="Proteomes" id="UP000821837">
    <property type="component" value="Chromosome 1"/>
</dbReference>
<dbReference type="PROSITE" id="PS50853">
    <property type="entry name" value="FN3"/>
    <property type="match status" value="1"/>
</dbReference>
<evidence type="ECO:0000256" key="10">
    <source>
        <dbReference type="SAM" id="Phobius"/>
    </source>
</evidence>
<protein>
    <recommendedName>
        <fullName evidence="11">Fibronectin type-III domain-containing protein</fullName>
    </recommendedName>
</protein>
<keyword evidence="5 10" id="KW-1133">Transmembrane helix</keyword>
<keyword evidence="4" id="KW-0130">Cell adhesion</keyword>
<dbReference type="GO" id="GO:0016020">
    <property type="term" value="C:membrane"/>
    <property type="evidence" value="ECO:0007669"/>
    <property type="project" value="UniProtKB-SubCell"/>
</dbReference>
<feature type="domain" description="Fibronectin type-III" evidence="11">
    <location>
        <begin position="11"/>
        <end position="107"/>
    </location>
</feature>
<comment type="subcellular location">
    <subcellularLocation>
        <location evidence="1">Membrane</location>
        <topology evidence="1">Single-pass membrane protein</topology>
    </subcellularLocation>
</comment>
<sequence length="321" mass="34892">MFVCTYAAPLSPSKEEFIQASQRHASLSLRSWKSGGCELLDFTVKLRQGAALAWSTVAEGLPANQTQLLLRNLTPGATYHVHVVAAPRRVLPRPNTNVASVEATSSQPKRSSLPSMTDLEILVPILVSSCVVLIVIVVGCILCSRESLCADRHCGRPDLRATYSEEVVDMKDLANTAECMARCEDSMHHSASQMNSRFPPAGQSIYAQRPGKDDRHPYAMPYDVLHGGGAGGAAEGAAAEDGNGADGAGCQNHLDGRSTLKRRSDLKDHRSNNIYISRQSLSRTKPRERPYESLMVNMNPYPADGTTTSTLSRKDQEDIQV</sequence>
<dbReference type="CDD" id="cd00063">
    <property type="entry name" value="FN3"/>
    <property type="match status" value="1"/>
</dbReference>
<evidence type="ECO:0000256" key="7">
    <source>
        <dbReference type="ARBA" id="ARBA00023157"/>
    </source>
</evidence>
<dbReference type="Gene3D" id="2.60.40.10">
    <property type="entry name" value="Immunoglobulins"/>
    <property type="match status" value="1"/>
</dbReference>
<keyword evidence="8" id="KW-0393">Immunoglobulin domain</keyword>
<proteinExistence type="predicted"/>
<dbReference type="Pfam" id="PF25059">
    <property type="entry name" value="FN3_DSCAM-DSCAML_C"/>
    <property type="match status" value="1"/>
</dbReference>
<feature type="region of interest" description="Disordered" evidence="9">
    <location>
        <begin position="191"/>
        <end position="321"/>
    </location>
</feature>
<gene>
    <name evidence="12" type="ORF">HPB52_003008</name>
</gene>
<evidence type="ECO:0000256" key="4">
    <source>
        <dbReference type="ARBA" id="ARBA00022889"/>
    </source>
</evidence>
<dbReference type="EMBL" id="JABSTV010001245">
    <property type="protein sequence ID" value="KAH7982112.1"/>
    <property type="molecule type" value="Genomic_DNA"/>
</dbReference>
<keyword evidence="7" id="KW-1015">Disulfide bond</keyword>
<feature type="transmembrane region" description="Helical" evidence="10">
    <location>
        <begin position="121"/>
        <end position="143"/>
    </location>
</feature>
<evidence type="ECO:0000256" key="9">
    <source>
        <dbReference type="SAM" id="MobiDB-lite"/>
    </source>
</evidence>
<comment type="caution">
    <text evidence="12">The sequence shown here is derived from an EMBL/GenBank/DDBJ whole genome shotgun (WGS) entry which is preliminary data.</text>
</comment>
<accession>A0A9D4T8J7</accession>
<keyword evidence="3" id="KW-0732">Signal</keyword>
<evidence type="ECO:0000313" key="12">
    <source>
        <dbReference type="EMBL" id="KAH7982112.1"/>
    </source>
</evidence>
<feature type="compositionally biased region" description="Polar residues" evidence="9">
    <location>
        <begin position="272"/>
        <end position="283"/>
    </location>
</feature>